<protein>
    <submittedName>
        <fullName evidence="1">Uncharacterized protein</fullName>
    </submittedName>
</protein>
<evidence type="ECO:0000313" key="1">
    <source>
        <dbReference type="EMBL" id="GMI54679.1"/>
    </source>
</evidence>
<dbReference type="Proteomes" id="UP001165060">
    <property type="component" value="Unassembled WGS sequence"/>
</dbReference>
<evidence type="ECO:0000313" key="2">
    <source>
        <dbReference type="Proteomes" id="UP001165060"/>
    </source>
</evidence>
<dbReference type="InterPro" id="IPR027417">
    <property type="entry name" value="P-loop_NTPase"/>
</dbReference>
<keyword evidence="2" id="KW-1185">Reference proteome</keyword>
<proteinExistence type="predicted"/>
<name>A0ABQ6NB99_9STRA</name>
<organism evidence="1 2">
    <name type="scientific">Tetraparma gracilis</name>
    <dbReference type="NCBI Taxonomy" id="2962635"/>
    <lineage>
        <taxon>Eukaryota</taxon>
        <taxon>Sar</taxon>
        <taxon>Stramenopiles</taxon>
        <taxon>Ochrophyta</taxon>
        <taxon>Bolidophyceae</taxon>
        <taxon>Parmales</taxon>
        <taxon>Triparmaceae</taxon>
        <taxon>Tetraparma</taxon>
    </lineage>
</organism>
<gene>
    <name evidence="1" type="ORF">TeGR_g502</name>
</gene>
<comment type="caution">
    <text evidence="1">The sequence shown here is derived from an EMBL/GenBank/DDBJ whole genome shotgun (WGS) entry which is preliminary data.</text>
</comment>
<dbReference type="Gene3D" id="3.40.50.300">
    <property type="entry name" value="P-loop containing nucleotide triphosphate hydrolases"/>
    <property type="match status" value="1"/>
</dbReference>
<accession>A0ABQ6NB99</accession>
<dbReference type="EMBL" id="BRYB01006301">
    <property type="protein sequence ID" value="GMI54679.1"/>
    <property type="molecule type" value="Genomic_DNA"/>
</dbReference>
<reference evidence="1 2" key="1">
    <citation type="journal article" date="2023" name="Commun. Biol.">
        <title>Genome analysis of Parmales, the sister group of diatoms, reveals the evolutionary specialization of diatoms from phago-mixotrophs to photoautotrophs.</title>
        <authorList>
            <person name="Ban H."/>
            <person name="Sato S."/>
            <person name="Yoshikawa S."/>
            <person name="Yamada K."/>
            <person name="Nakamura Y."/>
            <person name="Ichinomiya M."/>
            <person name="Sato N."/>
            <person name="Blanc-Mathieu R."/>
            <person name="Endo H."/>
            <person name="Kuwata A."/>
            <person name="Ogata H."/>
        </authorList>
    </citation>
    <scope>NUCLEOTIDE SEQUENCE [LARGE SCALE GENOMIC DNA]</scope>
</reference>
<sequence>MDPLAVFAEADETVGAILHNLPPPPLAVSLPSSPPDPSVLSSISSLPSPLFTSAAAFPPSEFLASPSPSLLAYVLSNPAPARWDSKASFSSMPVLEVCGRSDTLKTNVLLASCISFVLSFAQSSMSEFSTPPSSSPPLTPPVPPLLAENVGHAYFVDLDQSVIPHQVAYLLDAHISAYLSARSHLAPHLPPAAELRRFVESRVHFLKPESYAGLTASLTVLKPLLSAPLADAGGGLSPPHNMLAIDTLNFHHYPNLYLNKMGGSGAAVTHDVLSGLNDALLLLGQVLASSKTVTLAAKVLLQKDTASDRTISSLWERLVTHRVKLSAVVEGTAEQAAGWQVVAIADDRRPVKMCLREGLLVSEDY</sequence>